<proteinExistence type="predicted"/>
<keyword evidence="1 2" id="KW-0238">DNA-binding</keyword>
<dbReference type="Gene3D" id="2.40.50.140">
    <property type="entry name" value="Nucleic acid-binding proteins"/>
    <property type="match status" value="1"/>
</dbReference>
<dbReference type="PANTHER" id="PTHR10302">
    <property type="entry name" value="SINGLE-STRANDED DNA-BINDING PROTEIN"/>
    <property type="match status" value="1"/>
</dbReference>
<evidence type="ECO:0000313" key="4">
    <source>
        <dbReference type="EMBL" id="MBP2474244.1"/>
    </source>
</evidence>
<dbReference type="Proteomes" id="UP001519363">
    <property type="component" value="Unassembled WGS sequence"/>
</dbReference>
<evidence type="ECO:0000256" key="3">
    <source>
        <dbReference type="SAM" id="MobiDB-lite"/>
    </source>
</evidence>
<feature type="region of interest" description="Disordered" evidence="3">
    <location>
        <begin position="121"/>
        <end position="253"/>
    </location>
</feature>
<reference evidence="4 5" key="1">
    <citation type="submission" date="2021-03" db="EMBL/GenBank/DDBJ databases">
        <title>Sequencing the genomes of 1000 actinobacteria strains.</title>
        <authorList>
            <person name="Klenk H.-P."/>
        </authorList>
    </citation>
    <scope>NUCLEOTIDE SEQUENCE [LARGE SCALE GENOMIC DNA]</scope>
    <source>
        <strain evidence="4 5">DSM 44580</strain>
    </source>
</reference>
<dbReference type="GO" id="GO:0003677">
    <property type="term" value="F:DNA binding"/>
    <property type="evidence" value="ECO:0007669"/>
    <property type="project" value="UniProtKB-KW"/>
</dbReference>
<dbReference type="EMBL" id="JAGIOO010000001">
    <property type="protein sequence ID" value="MBP2474244.1"/>
    <property type="molecule type" value="Genomic_DNA"/>
</dbReference>
<comment type="caution">
    <text evidence="4">The sequence shown here is derived from an EMBL/GenBank/DDBJ whole genome shotgun (WGS) entry which is preliminary data.</text>
</comment>
<dbReference type="CDD" id="cd04496">
    <property type="entry name" value="SSB_OBF"/>
    <property type="match status" value="1"/>
</dbReference>
<dbReference type="PANTHER" id="PTHR10302:SF27">
    <property type="entry name" value="SINGLE-STRANDED DNA-BINDING PROTEIN"/>
    <property type="match status" value="1"/>
</dbReference>
<evidence type="ECO:0000256" key="1">
    <source>
        <dbReference type="ARBA" id="ARBA00023125"/>
    </source>
</evidence>
<evidence type="ECO:0000313" key="5">
    <source>
        <dbReference type="Proteomes" id="UP001519363"/>
    </source>
</evidence>
<dbReference type="InterPro" id="IPR011344">
    <property type="entry name" value="ssDNA-bd"/>
</dbReference>
<dbReference type="InterPro" id="IPR012340">
    <property type="entry name" value="NA-bd_OB-fold"/>
</dbReference>
<organism evidence="4 5">
    <name type="scientific">Crossiella equi</name>
    <dbReference type="NCBI Taxonomy" id="130796"/>
    <lineage>
        <taxon>Bacteria</taxon>
        <taxon>Bacillati</taxon>
        <taxon>Actinomycetota</taxon>
        <taxon>Actinomycetes</taxon>
        <taxon>Pseudonocardiales</taxon>
        <taxon>Pseudonocardiaceae</taxon>
        <taxon>Crossiella</taxon>
    </lineage>
</organism>
<name>A0ABS5ACD5_9PSEU</name>
<sequence>MFETPATVIGRVVSDVESRHTPNGHLSTNFRVISRTRRFDRERQEWTDGEHLAVRVQCWGELAESAALTLRKGDPVLVTGSLSTREYDAADGSRRVSVELRASAAGPNLRHCSADLLRPATAQPEDPAAWSPTRAAVLQSARPEPVGPEVVGPEVVSPEPVRPGAAGPEAVRPECPAPPVRPEALPGAARSGVLRPPAPAPVPRPPAQPPSHIPEQPAVSARVKEAAARSRRSLAFLDPLPEEPRPEAASTAA</sequence>
<protein>
    <submittedName>
        <fullName evidence="4">Single-strand DNA-binding protein</fullName>
    </submittedName>
</protein>
<dbReference type="Pfam" id="PF00436">
    <property type="entry name" value="SSB"/>
    <property type="match status" value="1"/>
</dbReference>
<gene>
    <name evidence="4" type="ORF">JOF53_003116</name>
</gene>
<feature type="compositionally biased region" description="Pro residues" evidence="3">
    <location>
        <begin position="196"/>
        <end position="212"/>
    </location>
</feature>
<dbReference type="PROSITE" id="PS50935">
    <property type="entry name" value="SSB"/>
    <property type="match status" value="1"/>
</dbReference>
<accession>A0ABS5ACD5</accession>
<evidence type="ECO:0000256" key="2">
    <source>
        <dbReference type="PROSITE-ProRule" id="PRU00252"/>
    </source>
</evidence>
<feature type="compositionally biased region" description="Low complexity" evidence="3">
    <location>
        <begin position="143"/>
        <end position="164"/>
    </location>
</feature>
<dbReference type="RefSeq" id="WP_209707020.1">
    <property type="nucleotide sequence ID" value="NZ_JAGIOO010000001.1"/>
</dbReference>
<dbReference type="SUPFAM" id="SSF50249">
    <property type="entry name" value="Nucleic acid-binding proteins"/>
    <property type="match status" value="1"/>
</dbReference>
<keyword evidence="5" id="KW-1185">Reference proteome</keyword>
<dbReference type="InterPro" id="IPR000424">
    <property type="entry name" value="Primosome_PriB/ssb"/>
</dbReference>